<dbReference type="AlphaFoldDB" id="A0ABD1DP61"/>
<evidence type="ECO:0000256" key="1">
    <source>
        <dbReference type="ARBA" id="ARBA00023157"/>
    </source>
</evidence>
<dbReference type="FunFam" id="2.40.10.10:FF:000068">
    <property type="entry name" value="transmembrane protease serine 2"/>
    <property type="match status" value="1"/>
</dbReference>
<protein>
    <recommendedName>
        <fullName evidence="4">Peptidase S1 domain-containing protein</fullName>
    </recommendedName>
</protein>
<dbReference type="Pfam" id="PF00089">
    <property type="entry name" value="Trypsin"/>
    <property type="match status" value="1"/>
</dbReference>
<evidence type="ECO:0000256" key="2">
    <source>
        <dbReference type="ARBA" id="ARBA00024195"/>
    </source>
</evidence>
<reference evidence="5 6" key="1">
    <citation type="submission" date="2024-05" db="EMBL/GenBank/DDBJ databases">
        <title>Culex pipiens pipiens assembly and annotation.</title>
        <authorList>
            <person name="Alout H."/>
            <person name="Durand T."/>
        </authorList>
    </citation>
    <scope>NUCLEOTIDE SEQUENCE [LARGE SCALE GENOMIC DNA]</scope>
    <source>
        <strain evidence="5">HA-2024</strain>
        <tissue evidence="5">Whole body</tissue>
    </source>
</reference>
<feature type="chain" id="PRO_5044886267" description="Peptidase S1 domain-containing protein" evidence="3">
    <location>
        <begin position="17"/>
        <end position="288"/>
    </location>
</feature>
<dbReference type="InterPro" id="IPR009003">
    <property type="entry name" value="Peptidase_S1_PA"/>
</dbReference>
<keyword evidence="1" id="KW-1015">Disulfide bond</keyword>
<keyword evidence="6" id="KW-1185">Reference proteome</keyword>
<dbReference type="SMART" id="SM00020">
    <property type="entry name" value="Tryp_SPc"/>
    <property type="match status" value="1"/>
</dbReference>
<evidence type="ECO:0000313" key="6">
    <source>
        <dbReference type="Proteomes" id="UP001562425"/>
    </source>
</evidence>
<dbReference type="InterPro" id="IPR043504">
    <property type="entry name" value="Peptidase_S1_PA_chymotrypsin"/>
</dbReference>
<evidence type="ECO:0000256" key="3">
    <source>
        <dbReference type="SAM" id="SignalP"/>
    </source>
</evidence>
<comment type="similarity">
    <text evidence="2">Belongs to the peptidase S1 family. CLIP subfamily.</text>
</comment>
<keyword evidence="3" id="KW-0732">Signal</keyword>
<evidence type="ECO:0000313" key="5">
    <source>
        <dbReference type="EMBL" id="KAL1401460.1"/>
    </source>
</evidence>
<feature type="domain" description="Peptidase S1" evidence="4">
    <location>
        <begin position="26"/>
        <end position="267"/>
    </location>
</feature>
<dbReference type="PANTHER" id="PTHR24258">
    <property type="entry name" value="SERINE PROTEASE-RELATED"/>
    <property type="match status" value="1"/>
</dbReference>
<evidence type="ECO:0000259" key="4">
    <source>
        <dbReference type="PROSITE" id="PS50240"/>
    </source>
</evidence>
<dbReference type="SUPFAM" id="SSF50494">
    <property type="entry name" value="Trypsin-like serine proteases"/>
    <property type="match status" value="1"/>
</dbReference>
<dbReference type="PROSITE" id="PS50240">
    <property type="entry name" value="TRYPSIN_DOM"/>
    <property type="match status" value="1"/>
</dbReference>
<dbReference type="PANTHER" id="PTHR24258:SF136">
    <property type="entry name" value="GH06673P-RELATED"/>
    <property type="match status" value="1"/>
</dbReference>
<dbReference type="PRINTS" id="PR00722">
    <property type="entry name" value="CHYMOTRYPSIN"/>
</dbReference>
<dbReference type="InterPro" id="IPR001314">
    <property type="entry name" value="Peptidase_S1A"/>
</dbReference>
<proteinExistence type="inferred from homology"/>
<dbReference type="CDD" id="cd00190">
    <property type="entry name" value="Tryp_SPc"/>
    <property type="match status" value="1"/>
</dbReference>
<accession>A0ABD1DP61</accession>
<sequence>MKSLAVLAVLVAAVSASIIPDRDQRVIGGNTADLGQFPYAVGLITRINILLSGQCSGSLISANFILTSASCVSGIQSAVAVMGGLAINNPTEPGQVRMTVTQFVVHSGFEENGEVFDVALARLPSAVSFSDNIRPVRLPNRRQVDNLFTNQQGTFIGWGRFGEGTTNSEVLRFGRSTVISNLACRLSLPTNTILDENICTNGLDSATNQASPCQGDSGAPLTVTDADGITTQIGVFSFHSILGCDSGRAAVFTRMSAYLDWIAANSDVRLPKKLPDKKCTIDNIKVEP</sequence>
<organism evidence="5 6">
    <name type="scientific">Culex pipiens pipiens</name>
    <name type="common">Northern house mosquito</name>
    <dbReference type="NCBI Taxonomy" id="38569"/>
    <lineage>
        <taxon>Eukaryota</taxon>
        <taxon>Metazoa</taxon>
        <taxon>Ecdysozoa</taxon>
        <taxon>Arthropoda</taxon>
        <taxon>Hexapoda</taxon>
        <taxon>Insecta</taxon>
        <taxon>Pterygota</taxon>
        <taxon>Neoptera</taxon>
        <taxon>Endopterygota</taxon>
        <taxon>Diptera</taxon>
        <taxon>Nematocera</taxon>
        <taxon>Culicoidea</taxon>
        <taxon>Culicidae</taxon>
        <taxon>Culicinae</taxon>
        <taxon>Culicini</taxon>
        <taxon>Culex</taxon>
        <taxon>Culex</taxon>
    </lineage>
</organism>
<gene>
    <name evidence="5" type="ORF">pipiens_001952</name>
</gene>
<dbReference type="Proteomes" id="UP001562425">
    <property type="component" value="Unassembled WGS sequence"/>
</dbReference>
<dbReference type="Gene3D" id="2.40.10.10">
    <property type="entry name" value="Trypsin-like serine proteases"/>
    <property type="match status" value="1"/>
</dbReference>
<name>A0ABD1DP61_CULPP</name>
<dbReference type="InterPro" id="IPR001254">
    <property type="entry name" value="Trypsin_dom"/>
</dbReference>
<feature type="signal peptide" evidence="3">
    <location>
        <begin position="1"/>
        <end position="16"/>
    </location>
</feature>
<comment type="caution">
    <text evidence="5">The sequence shown here is derived from an EMBL/GenBank/DDBJ whole genome shotgun (WGS) entry which is preliminary data.</text>
</comment>
<dbReference type="EMBL" id="JBEHCU010004788">
    <property type="protein sequence ID" value="KAL1401460.1"/>
    <property type="molecule type" value="Genomic_DNA"/>
</dbReference>